<evidence type="ECO:0000256" key="1">
    <source>
        <dbReference type="ARBA" id="ARBA00023125"/>
    </source>
</evidence>
<dbReference type="AlphaFoldDB" id="A0A1V1P893"/>
<name>A0A1V1P893_9BACT</name>
<protein>
    <submittedName>
        <fullName evidence="4">Integrase family protein</fullName>
    </submittedName>
</protein>
<dbReference type="Pfam" id="PF00589">
    <property type="entry name" value="Phage_integrase"/>
    <property type="match status" value="1"/>
</dbReference>
<evidence type="ECO:0000313" key="4">
    <source>
        <dbReference type="EMBL" id="ETR71030.1"/>
    </source>
</evidence>
<dbReference type="PROSITE" id="PS51898">
    <property type="entry name" value="TYR_RECOMBINASE"/>
    <property type="match status" value="1"/>
</dbReference>
<dbReference type="GO" id="GO:0015074">
    <property type="term" value="P:DNA integration"/>
    <property type="evidence" value="ECO:0007669"/>
    <property type="project" value="InterPro"/>
</dbReference>
<dbReference type="Gene3D" id="1.10.150.130">
    <property type="match status" value="1"/>
</dbReference>
<dbReference type="InterPro" id="IPR010998">
    <property type="entry name" value="Integrase_recombinase_N"/>
</dbReference>
<evidence type="ECO:0000313" key="5">
    <source>
        <dbReference type="Proteomes" id="UP000189670"/>
    </source>
</evidence>
<gene>
    <name evidence="4" type="ORF">OMM_02794</name>
</gene>
<dbReference type="Gene3D" id="1.10.443.10">
    <property type="entry name" value="Intergrase catalytic core"/>
    <property type="match status" value="1"/>
</dbReference>
<proteinExistence type="predicted"/>
<keyword evidence="1" id="KW-0238">DNA-binding</keyword>
<dbReference type="EMBL" id="ATBP01000331">
    <property type="protein sequence ID" value="ETR71030.1"/>
    <property type="molecule type" value="Genomic_DNA"/>
</dbReference>
<dbReference type="InterPro" id="IPR050090">
    <property type="entry name" value="Tyrosine_recombinase_XerCD"/>
</dbReference>
<evidence type="ECO:0000259" key="3">
    <source>
        <dbReference type="PROSITE" id="PS51898"/>
    </source>
</evidence>
<dbReference type="Proteomes" id="UP000189670">
    <property type="component" value="Unassembled WGS sequence"/>
</dbReference>
<dbReference type="InterPro" id="IPR002104">
    <property type="entry name" value="Integrase_catalytic"/>
</dbReference>
<dbReference type="CDD" id="cd01188">
    <property type="entry name" value="INT_RitA_C_like"/>
    <property type="match status" value="1"/>
</dbReference>
<reference evidence="5" key="1">
    <citation type="submission" date="2012-11" db="EMBL/GenBank/DDBJ databases">
        <authorList>
            <person name="Lucero-Rivera Y.E."/>
            <person name="Tovar-Ramirez D."/>
        </authorList>
    </citation>
    <scope>NUCLEOTIDE SEQUENCE [LARGE SCALE GENOMIC DNA]</scope>
    <source>
        <strain evidence="5">Araruama</strain>
    </source>
</reference>
<comment type="caution">
    <text evidence="4">The sequence shown here is derived from an EMBL/GenBank/DDBJ whole genome shotgun (WGS) entry which is preliminary data.</text>
</comment>
<accession>A0A1V1P893</accession>
<organism evidence="4 5">
    <name type="scientific">Candidatus Magnetoglobus multicellularis str. Araruama</name>
    <dbReference type="NCBI Taxonomy" id="890399"/>
    <lineage>
        <taxon>Bacteria</taxon>
        <taxon>Pseudomonadati</taxon>
        <taxon>Thermodesulfobacteriota</taxon>
        <taxon>Desulfobacteria</taxon>
        <taxon>Desulfobacterales</taxon>
        <taxon>Desulfobacteraceae</taxon>
        <taxon>Candidatus Magnetoglobus</taxon>
    </lineage>
</organism>
<dbReference type="GO" id="GO:0003677">
    <property type="term" value="F:DNA binding"/>
    <property type="evidence" value="ECO:0007669"/>
    <property type="project" value="UniProtKB-KW"/>
</dbReference>
<dbReference type="SUPFAM" id="SSF56349">
    <property type="entry name" value="DNA breaking-rejoining enzymes"/>
    <property type="match status" value="1"/>
</dbReference>
<evidence type="ECO:0000256" key="2">
    <source>
        <dbReference type="ARBA" id="ARBA00023172"/>
    </source>
</evidence>
<feature type="domain" description="Tyr recombinase" evidence="3">
    <location>
        <begin position="218"/>
        <end position="404"/>
    </location>
</feature>
<sequence>MKKKVKVTETIAKILTDLKEENYADYTIGVYRQCYNGLQNYMQDEKKEYYSAEIGINYIQHKFGISIEGLYGKHPKKVRSTIRALQVLWDYSEYGSMVVKKRPGKKPFECPAGFADAYESFQDICKKRQYTVLGSKSIFSVLQKLIVFMNDSKVSNTSAITENLIIKFLCSYSACSTRYIATIVSTLRNYLTFVHEEGFLKKDMTPCLPKVKINRSGFIPSTWKQEDVHKLLNTIDRNNPGGKRDYAILLLVTRLGLRVSDIRVLKLENVNWVRKTISIVMQKTKQPLELPLLEDIGWAVIDYLKNGRPETKSNRIFIRHKAPYNGFSDYNCLSRMLGRRMKKAGIDMTGQKCGLHTLRNTLARVMLESGATLPVISETLGHQNIQTTSIYLKIDIEGLRNCVIDPEEVFHD</sequence>
<dbReference type="InterPro" id="IPR011010">
    <property type="entry name" value="DNA_brk_join_enz"/>
</dbReference>
<keyword evidence="2" id="KW-0233">DNA recombination</keyword>
<dbReference type="InterPro" id="IPR013762">
    <property type="entry name" value="Integrase-like_cat_sf"/>
</dbReference>
<dbReference type="GO" id="GO:0006310">
    <property type="term" value="P:DNA recombination"/>
    <property type="evidence" value="ECO:0007669"/>
    <property type="project" value="UniProtKB-KW"/>
</dbReference>
<dbReference type="PANTHER" id="PTHR30349:SF90">
    <property type="entry name" value="TYROSINE RECOMBINASE XERD"/>
    <property type="match status" value="1"/>
</dbReference>
<dbReference type="PANTHER" id="PTHR30349">
    <property type="entry name" value="PHAGE INTEGRASE-RELATED"/>
    <property type="match status" value="1"/>
</dbReference>